<evidence type="ECO:0000256" key="1">
    <source>
        <dbReference type="SAM" id="MobiDB-lite"/>
    </source>
</evidence>
<comment type="caution">
    <text evidence="2">The sequence shown here is derived from an EMBL/GenBank/DDBJ whole genome shotgun (WGS) entry which is preliminary data.</text>
</comment>
<accession>A0ABD2W2B3</accession>
<dbReference type="Proteomes" id="UP001627154">
    <property type="component" value="Unassembled WGS sequence"/>
</dbReference>
<name>A0ABD2W2B3_9HYME</name>
<evidence type="ECO:0008006" key="4">
    <source>
        <dbReference type="Google" id="ProtNLM"/>
    </source>
</evidence>
<dbReference type="InterPro" id="IPR043128">
    <property type="entry name" value="Rev_trsase/Diguanyl_cyclase"/>
</dbReference>
<evidence type="ECO:0000313" key="2">
    <source>
        <dbReference type="EMBL" id="KAL3386696.1"/>
    </source>
</evidence>
<dbReference type="InterPro" id="IPR052055">
    <property type="entry name" value="Hepadnavirus_pol/RT"/>
</dbReference>
<gene>
    <name evidence="2" type="ORF">TKK_017890</name>
</gene>
<dbReference type="GO" id="GO:0071897">
    <property type="term" value="P:DNA biosynthetic process"/>
    <property type="evidence" value="ECO:0007669"/>
    <property type="project" value="UniProtKB-ARBA"/>
</dbReference>
<dbReference type="PANTHER" id="PTHR33050:SF7">
    <property type="entry name" value="RIBONUCLEASE H"/>
    <property type="match status" value="1"/>
</dbReference>
<dbReference type="InterPro" id="IPR005312">
    <property type="entry name" value="DUF1759"/>
</dbReference>
<dbReference type="Pfam" id="PF03564">
    <property type="entry name" value="DUF1759"/>
    <property type="match status" value="1"/>
</dbReference>
<feature type="compositionally biased region" description="Polar residues" evidence="1">
    <location>
        <begin position="55"/>
        <end position="72"/>
    </location>
</feature>
<dbReference type="InterPro" id="IPR043502">
    <property type="entry name" value="DNA/RNA_pol_sf"/>
</dbReference>
<keyword evidence="3" id="KW-1185">Reference proteome</keyword>
<dbReference type="EMBL" id="JBJJXI010000145">
    <property type="protein sequence ID" value="KAL3386696.1"/>
    <property type="molecule type" value="Genomic_DNA"/>
</dbReference>
<protein>
    <recommendedName>
        <fullName evidence="4">Reverse transcriptase domain-containing protein</fullName>
    </recommendedName>
</protein>
<reference evidence="2 3" key="1">
    <citation type="journal article" date="2024" name="bioRxiv">
        <title>A reference genome for Trichogramma kaykai: A tiny desert-dwelling parasitoid wasp with competing sex-ratio distorters.</title>
        <authorList>
            <person name="Culotta J."/>
            <person name="Lindsey A.R."/>
        </authorList>
    </citation>
    <scope>NUCLEOTIDE SEQUENCE [LARGE SCALE GENOMIC DNA]</scope>
    <source>
        <strain evidence="2 3">KSX58</strain>
    </source>
</reference>
<evidence type="ECO:0000313" key="3">
    <source>
        <dbReference type="Proteomes" id="UP001627154"/>
    </source>
</evidence>
<dbReference type="AlphaFoldDB" id="A0ABD2W2B3"/>
<dbReference type="PANTHER" id="PTHR33050">
    <property type="entry name" value="REVERSE TRANSCRIPTASE DOMAIN-CONTAINING PROTEIN"/>
    <property type="match status" value="1"/>
</dbReference>
<dbReference type="Gene3D" id="3.10.10.10">
    <property type="entry name" value="HIV Type 1 Reverse Transcriptase, subunit A, domain 1"/>
    <property type="match status" value="1"/>
</dbReference>
<dbReference type="Gene3D" id="3.30.70.270">
    <property type="match status" value="1"/>
</dbReference>
<organism evidence="2 3">
    <name type="scientific">Trichogramma kaykai</name>
    <dbReference type="NCBI Taxonomy" id="54128"/>
    <lineage>
        <taxon>Eukaryota</taxon>
        <taxon>Metazoa</taxon>
        <taxon>Ecdysozoa</taxon>
        <taxon>Arthropoda</taxon>
        <taxon>Hexapoda</taxon>
        <taxon>Insecta</taxon>
        <taxon>Pterygota</taxon>
        <taxon>Neoptera</taxon>
        <taxon>Endopterygota</taxon>
        <taxon>Hymenoptera</taxon>
        <taxon>Apocrita</taxon>
        <taxon>Proctotrupomorpha</taxon>
        <taxon>Chalcidoidea</taxon>
        <taxon>Trichogrammatidae</taxon>
        <taxon>Trichogramma</taxon>
    </lineage>
</organism>
<sequence>MSSLLERNNDSDLLFIELDRKIETVEDHNVGLLGEKVCPRRFKKLERPAPAAEMNKQTSASYRSQRQGRQTAKNQGKQQNQGFQLQGELRGDDKSKSEESHMISAKITKLVSKGAIVKYKPCEGQFISPISVMPQADKFPRLILNLKKLNEFIKTNHFKMESYKTVTGLIGRNADMANIDIKDAFYHVPMNESHGKFLRFQFQGEVYDLSLPTFTGKQDEWENFKQRFCSLVRNKESIPRVAKLQHLLNAVQGPAALRLRGLEIVESNFDVAWDMLLWRYDNQNIRMFNALEHLIGLPRVKVRCAEDLTDLIDRSEEAVRSLTELQCLVKFYDIWIVHCVVRKLDANSRES</sequence>
<proteinExistence type="predicted"/>
<dbReference type="SUPFAM" id="SSF56672">
    <property type="entry name" value="DNA/RNA polymerases"/>
    <property type="match status" value="1"/>
</dbReference>
<feature type="compositionally biased region" description="Low complexity" evidence="1">
    <location>
        <begin position="73"/>
        <end position="87"/>
    </location>
</feature>
<feature type="compositionally biased region" description="Basic and acidic residues" evidence="1">
    <location>
        <begin position="89"/>
        <end position="101"/>
    </location>
</feature>
<feature type="region of interest" description="Disordered" evidence="1">
    <location>
        <begin position="48"/>
        <end position="101"/>
    </location>
</feature>